<dbReference type="PANTHER" id="PTHR31331:SF1">
    <property type="entry name" value="CYSTEINE RICH SECRETORY PROTEIN LCCL DOMAIN CONTAINING 2"/>
    <property type="match status" value="1"/>
</dbReference>
<feature type="transmembrane region" description="Helical" evidence="1">
    <location>
        <begin position="113"/>
        <end position="131"/>
    </location>
</feature>
<dbReference type="KEGG" id="tbl:TBLA_0J01340"/>
<dbReference type="FunCoup" id="I2H9S8">
    <property type="interactions" value="16"/>
</dbReference>
<dbReference type="RefSeq" id="XP_004182649.1">
    <property type="nucleotide sequence ID" value="XM_004182601.1"/>
</dbReference>
<feature type="transmembrane region" description="Helical" evidence="1">
    <location>
        <begin position="475"/>
        <end position="493"/>
    </location>
</feature>
<gene>
    <name evidence="3" type="primary">TBLA0J01340</name>
    <name evidence="3" type="ORF">TBLA_0J01340</name>
</gene>
<evidence type="ECO:0000313" key="4">
    <source>
        <dbReference type="Proteomes" id="UP000002866"/>
    </source>
</evidence>
<dbReference type="Gene3D" id="2.170.130.20">
    <property type="entry name" value="LCCL-like domain"/>
    <property type="match status" value="1"/>
</dbReference>
<evidence type="ECO:0000256" key="1">
    <source>
        <dbReference type="SAM" id="Phobius"/>
    </source>
</evidence>
<feature type="transmembrane region" description="Helical" evidence="1">
    <location>
        <begin position="314"/>
        <end position="330"/>
    </location>
</feature>
<evidence type="ECO:0000259" key="2">
    <source>
        <dbReference type="Pfam" id="PF03815"/>
    </source>
</evidence>
<dbReference type="InterPro" id="IPR051957">
    <property type="entry name" value="CRISP-LCCL_domain"/>
</dbReference>
<dbReference type="AlphaFoldDB" id="I2H9S8"/>
<organism evidence="3 4">
    <name type="scientific">Henningerozyma blattae (strain ATCC 34711 / CBS 6284 / DSM 70876 / NBRC 10599 / NRRL Y-10934 / UCD 77-7)</name>
    <name type="common">Yeast</name>
    <name type="synonym">Tetrapisispora blattae</name>
    <dbReference type="NCBI Taxonomy" id="1071380"/>
    <lineage>
        <taxon>Eukaryota</taxon>
        <taxon>Fungi</taxon>
        <taxon>Dikarya</taxon>
        <taxon>Ascomycota</taxon>
        <taxon>Saccharomycotina</taxon>
        <taxon>Saccharomycetes</taxon>
        <taxon>Saccharomycetales</taxon>
        <taxon>Saccharomycetaceae</taxon>
        <taxon>Henningerozyma</taxon>
    </lineage>
</organism>
<dbReference type="InterPro" id="IPR004043">
    <property type="entry name" value="LCCL"/>
</dbReference>
<keyword evidence="1" id="KW-1133">Transmembrane helix</keyword>
<feature type="transmembrane region" description="Helical" evidence="1">
    <location>
        <begin position="369"/>
        <end position="388"/>
    </location>
</feature>
<keyword evidence="1" id="KW-0472">Membrane</keyword>
<dbReference type="InParanoid" id="I2H9S8"/>
<reference evidence="3 4" key="1">
    <citation type="journal article" date="2011" name="Proc. Natl. Acad. Sci. U.S.A.">
        <title>Evolutionary erosion of yeast sex chromosomes by mating-type switching accidents.</title>
        <authorList>
            <person name="Gordon J.L."/>
            <person name="Armisen D."/>
            <person name="Proux-Wera E."/>
            <person name="Oheigeartaigh S.S."/>
            <person name="Byrne K.P."/>
            <person name="Wolfe K.H."/>
        </authorList>
    </citation>
    <scope>NUCLEOTIDE SEQUENCE [LARGE SCALE GENOMIC DNA]</scope>
    <source>
        <strain evidence="4">ATCC 34711 / CBS 6284 / DSM 70876 / NBRC 10599 / NRRL Y-10934 / UCD 77-7</strain>
    </source>
</reference>
<dbReference type="SUPFAM" id="SSF69848">
    <property type="entry name" value="LCCL domain"/>
    <property type="match status" value="1"/>
</dbReference>
<dbReference type="GeneID" id="14498313"/>
<dbReference type="InterPro" id="IPR036609">
    <property type="entry name" value="LCCL_sf"/>
</dbReference>
<dbReference type="Proteomes" id="UP000002866">
    <property type="component" value="Chromosome 10"/>
</dbReference>
<feature type="transmembrane region" description="Helical" evidence="1">
    <location>
        <begin position="400"/>
        <end position="420"/>
    </location>
</feature>
<keyword evidence="4" id="KW-1185">Reference proteome</keyword>
<sequence>MKTLQEIQEEDETELETNNDAFLLEDFTAGSISMSPAPDPFEIESTINLHDENWELLENSSPITKFLRDYGNGPRDPTDDPPVFPKYFSWTTRLENFPNDVYKKRFQNPNLRLLLLVIYCCVWLSIFFSIFEPYLLELPYFYPKNGDDKIPIISLGCNTHLDWQGSNNECGLNGELCRPFDNTEYIIRCPALCDRGAWAYSAIAVGSRRVKYTGYEIGGGKMEMPSSDDTSDLLSYPYRADSFMCGSAVHAGIVSPFFGGCARVSLDGFKDGFPSREGKYRTKFSVAFNSYFPASFSFRAFKEGVASGCYDPRFLIVFTNIILGLPVFYLSESLYGYWITALSGYWTLVLALDPPLITDPHESVTVYELFSIGFQRLLPLCFVVYVMWKSTIRRTLENGSPCAKVLLWYPMFWLGVMNNVTFDRLPVDRLTANDLKEQQGAITAVGSIILTILICAFIQVYSLWKSGRLRKYFKIYISGIFVIVLLALIPGLTLRLHHYILGIVLIPGCATRNASAYLFQGILFGLIMSGVSRWDFASIVETDFALLRGEAGGLLEPPFFLDYNQNTPNIISWSLDSDDIVKDDTGTIDGFSLLVNDIEVYVGKNTTINLDTLMTENSEFGSWIDKALTENKDANTTNIDLYLRIAQCSIRNPQRYRGDYTNAGILEWPEGIWHKPEPGVT</sequence>
<dbReference type="Pfam" id="PF03815">
    <property type="entry name" value="LCCL"/>
    <property type="match status" value="1"/>
</dbReference>
<dbReference type="STRING" id="1071380.I2H9S8"/>
<dbReference type="eggNOG" id="ENOG502QUEX">
    <property type="taxonomic scope" value="Eukaryota"/>
</dbReference>
<protein>
    <recommendedName>
        <fullName evidence="2">LCCL domain-containing protein</fullName>
    </recommendedName>
</protein>
<dbReference type="PANTHER" id="PTHR31331">
    <property type="entry name" value="LCCL DOMAIN PROTEIN (AFU_ORTHOLOGUE AFUA_5G08630)"/>
    <property type="match status" value="1"/>
</dbReference>
<feature type="transmembrane region" description="Helical" evidence="1">
    <location>
        <begin position="337"/>
        <end position="357"/>
    </location>
</feature>
<proteinExistence type="predicted"/>
<feature type="transmembrane region" description="Helical" evidence="1">
    <location>
        <begin position="440"/>
        <end position="463"/>
    </location>
</feature>
<name>I2H9S8_HENB6</name>
<feature type="domain" description="LCCL" evidence="2">
    <location>
        <begin position="176"/>
        <end position="276"/>
    </location>
</feature>
<accession>I2H9S8</accession>
<dbReference type="EMBL" id="HE806325">
    <property type="protein sequence ID" value="CCH63130.1"/>
    <property type="molecule type" value="Genomic_DNA"/>
</dbReference>
<dbReference type="OrthoDB" id="441660at2759"/>
<evidence type="ECO:0000313" key="3">
    <source>
        <dbReference type="EMBL" id="CCH63130.1"/>
    </source>
</evidence>
<dbReference type="OMA" id="HWDKTVL"/>
<keyword evidence="1" id="KW-0812">Transmembrane</keyword>
<dbReference type="HOGENOM" id="CLU_011125_2_0_1"/>